<keyword evidence="2" id="KW-1185">Reference proteome</keyword>
<evidence type="ECO:0000313" key="2">
    <source>
        <dbReference type="Proteomes" id="UP000735302"/>
    </source>
</evidence>
<accession>A0AAV4DTE7</accession>
<name>A0AAV4DTE7_9GAST</name>
<proteinExistence type="predicted"/>
<organism evidence="1 2">
    <name type="scientific">Plakobranchus ocellatus</name>
    <dbReference type="NCBI Taxonomy" id="259542"/>
    <lineage>
        <taxon>Eukaryota</taxon>
        <taxon>Metazoa</taxon>
        <taxon>Spiralia</taxon>
        <taxon>Lophotrochozoa</taxon>
        <taxon>Mollusca</taxon>
        <taxon>Gastropoda</taxon>
        <taxon>Heterobranchia</taxon>
        <taxon>Euthyneura</taxon>
        <taxon>Panpulmonata</taxon>
        <taxon>Sacoglossa</taxon>
        <taxon>Placobranchoidea</taxon>
        <taxon>Plakobranchidae</taxon>
        <taxon>Plakobranchus</taxon>
    </lineage>
</organism>
<gene>
    <name evidence="1" type="ORF">PoB_007379200</name>
</gene>
<reference evidence="1 2" key="1">
    <citation type="journal article" date="2021" name="Elife">
        <title>Chloroplast acquisition without the gene transfer in kleptoplastic sea slugs, Plakobranchus ocellatus.</title>
        <authorList>
            <person name="Maeda T."/>
            <person name="Takahashi S."/>
            <person name="Yoshida T."/>
            <person name="Shimamura S."/>
            <person name="Takaki Y."/>
            <person name="Nagai Y."/>
            <person name="Toyoda A."/>
            <person name="Suzuki Y."/>
            <person name="Arimoto A."/>
            <person name="Ishii H."/>
            <person name="Satoh N."/>
            <person name="Nishiyama T."/>
            <person name="Hasebe M."/>
            <person name="Maruyama T."/>
            <person name="Minagawa J."/>
            <person name="Obokata J."/>
            <person name="Shigenobu S."/>
        </authorList>
    </citation>
    <scope>NUCLEOTIDE SEQUENCE [LARGE SCALE GENOMIC DNA]</scope>
</reference>
<sequence length="89" mass="10213">MWMMLESKIVRVEEKKCESFKEQRFDDWDTGVSRDKDQRHGGHEGGVKCGSKVRCKLEQESIRGKDGRLIEERDNNVGGRCEGARQGAE</sequence>
<evidence type="ECO:0000313" key="1">
    <source>
        <dbReference type="EMBL" id="GFO47287.1"/>
    </source>
</evidence>
<protein>
    <submittedName>
        <fullName evidence="1">Uncharacterized protein</fullName>
    </submittedName>
</protein>
<dbReference type="EMBL" id="BLXT01008289">
    <property type="protein sequence ID" value="GFO47287.1"/>
    <property type="molecule type" value="Genomic_DNA"/>
</dbReference>
<dbReference type="AlphaFoldDB" id="A0AAV4DTE7"/>
<comment type="caution">
    <text evidence="1">The sequence shown here is derived from an EMBL/GenBank/DDBJ whole genome shotgun (WGS) entry which is preliminary data.</text>
</comment>
<dbReference type="Proteomes" id="UP000735302">
    <property type="component" value="Unassembled WGS sequence"/>
</dbReference>